<protein>
    <submittedName>
        <fullName evidence="5">O-methyltransferase</fullName>
    </submittedName>
</protein>
<comment type="caution">
    <text evidence="5">The sequence shown here is derived from an EMBL/GenBank/DDBJ whole genome shotgun (WGS) entry which is preliminary data.</text>
</comment>
<keyword evidence="1" id="KW-0489">Methyltransferase</keyword>
<accession>A0ABR1UAW4</accession>
<dbReference type="InterPro" id="IPR016461">
    <property type="entry name" value="COMT-like"/>
</dbReference>
<organism evidence="5 6">
    <name type="scientific">Apiospora rasikravindrae</name>
    <dbReference type="NCBI Taxonomy" id="990691"/>
    <lineage>
        <taxon>Eukaryota</taxon>
        <taxon>Fungi</taxon>
        <taxon>Dikarya</taxon>
        <taxon>Ascomycota</taxon>
        <taxon>Pezizomycotina</taxon>
        <taxon>Sordariomycetes</taxon>
        <taxon>Xylariomycetidae</taxon>
        <taxon>Amphisphaeriales</taxon>
        <taxon>Apiosporaceae</taxon>
        <taxon>Apiospora</taxon>
    </lineage>
</organism>
<evidence type="ECO:0000259" key="4">
    <source>
        <dbReference type="Pfam" id="PF00891"/>
    </source>
</evidence>
<evidence type="ECO:0000256" key="2">
    <source>
        <dbReference type="ARBA" id="ARBA00022679"/>
    </source>
</evidence>
<dbReference type="EMBL" id="JAQQWK010000001">
    <property type="protein sequence ID" value="KAK8055068.1"/>
    <property type="molecule type" value="Genomic_DNA"/>
</dbReference>
<dbReference type="PANTHER" id="PTHR43712">
    <property type="entry name" value="PUTATIVE (AFU_ORTHOLOGUE AFUA_4G14580)-RELATED"/>
    <property type="match status" value="1"/>
</dbReference>
<dbReference type="Gene3D" id="3.40.50.150">
    <property type="entry name" value="Vaccinia Virus protein VP39"/>
    <property type="match status" value="1"/>
</dbReference>
<dbReference type="SUPFAM" id="SSF53335">
    <property type="entry name" value="S-adenosyl-L-methionine-dependent methyltransferases"/>
    <property type="match status" value="1"/>
</dbReference>
<keyword evidence="2" id="KW-0808">Transferase</keyword>
<keyword evidence="6" id="KW-1185">Reference proteome</keyword>
<evidence type="ECO:0000313" key="5">
    <source>
        <dbReference type="EMBL" id="KAK8055068.1"/>
    </source>
</evidence>
<gene>
    <name evidence="5" type="ORF">PG993_000295</name>
</gene>
<feature type="domain" description="O-methyltransferase C-terminal" evidence="4">
    <location>
        <begin position="228"/>
        <end position="404"/>
    </location>
</feature>
<dbReference type="Pfam" id="PF00891">
    <property type="entry name" value="Methyltransf_2"/>
    <property type="match status" value="1"/>
</dbReference>
<dbReference type="InterPro" id="IPR029063">
    <property type="entry name" value="SAM-dependent_MTases_sf"/>
</dbReference>
<dbReference type="PROSITE" id="PS51683">
    <property type="entry name" value="SAM_OMT_II"/>
    <property type="match status" value="1"/>
</dbReference>
<dbReference type="Proteomes" id="UP001444661">
    <property type="component" value="Unassembled WGS sequence"/>
</dbReference>
<reference evidence="5 6" key="1">
    <citation type="submission" date="2023-01" db="EMBL/GenBank/DDBJ databases">
        <title>Analysis of 21 Apiospora genomes using comparative genomics revels a genus with tremendous synthesis potential of carbohydrate active enzymes and secondary metabolites.</title>
        <authorList>
            <person name="Sorensen T."/>
        </authorList>
    </citation>
    <scope>NUCLEOTIDE SEQUENCE [LARGE SCALE GENOMIC DNA]</scope>
    <source>
        <strain evidence="5 6">CBS 33761</strain>
    </source>
</reference>
<dbReference type="PANTHER" id="PTHR43712:SF16">
    <property type="entry name" value="O-METHYLTRANSFERASE ELCB"/>
    <property type="match status" value="1"/>
</dbReference>
<proteinExistence type="predicted"/>
<evidence type="ECO:0000313" key="6">
    <source>
        <dbReference type="Proteomes" id="UP001444661"/>
    </source>
</evidence>
<sequence length="430" mass="48398">MASTTKIVELSLLIAKETAKVDGFLSRKGLAAPSFDEDAPQSIPIPDESADIKEARLAVIEACSELKDLMTGPKELLRFKWTDYVSVKAILRFRLDKSFPVGQSTSFEAMSKFSGLNVMNVRRIVRHAIINHHFFKEDTPGVITHSALTAILADNELARNSLVVELDEFWPAAVRVADAMEKWPNSEEPNETGFSLANNSSKSMFDIFAEEPFRGERFGRYFSQDKTADGLLDNYPWAEKATMVDVGGSHGSVAISIAERFPHMKCYVQDLRDTVAEGASRLPTELQDQVTFMEQYVGDLNLTGTKLTTISDFFTEQPVIADVYYFKSIFHNWADKYSVKILQNLVPALKKGARIIIHERILPGLESLTTVDARRAINLDVGMLQLLNAQQREMHEWPKVFSRAHPGFRYLGAHQPPDAVRWIIEAEWQG</sequence>
<evidence type="ECO:0000256" key="3">
    <source>
        <dbReference type="ARBA" id="ARBA00022691"/>
    </source>
</evidence>
<keyword evidence="3" id="KW-0949">S-adenosyl-L-methionine</keyword>
<name>A0ABR1UAW4_9PEZI</name>
<dbReference type="InterPro" id="IPR001077">
    <property type="entry name" value="COMT_C"/>
</dbReference>
<evidence type="ECO:0000256" key="1">
    <source>
        <dbReference type="ARBA" id="ARBA00022603"/>
    </source>
</evidence>